<gene>
    <name evidence="3" type="primary">LOC103586626</name>
</gene>
<dbReference type="GeneID" id="103586626"/>
<dbReference type="RefSeq" id="XP_008566150.1">
    <property type="nucleotide sequence ID" value="XM_008567928.1"/>
</dbReference>
<keyword evidence="2" id="KW-1185">Reference proteome</keyword>
<feature type="compositionally biased region" description="Basic and acidic residues" evidence="1">
    <location>
        <begin position="67"/>
        <end position="88"/>
    </location>
</feature>
<dbReference type="Proteomes" id="UP000694923">
    <property type="component" value="Unplaced"/>
</dbReference>
<name>A0ABM0QCQ9_GALVR</name>
<evidence type="ECO:0000256" key="1">
    <source>
        <dbReference type="SAM" id="MobiDB-lite"/>
    </source>
</evidence>
<feature type="region of interest" description="Disordered" evidence="1">
    <location>
        <begin position="48"/>
        <end position="101"/>
    </location>
</feature>
<feature type="compositionally biased region" description="Low complexity" evidence="1">
    <location>
        <begin position="185"/>
        <end position="197"/>
    </location>
</feature>
<feature type="region of interest" description="Disordered" evidence="1">
    <location>
        <begin position="162"/>
        <end position="221"/>
    </location>
</feature>
<organism evidence="2 3">
    <name type="scientific">Galeopterus variegatus</name>
    <name type="common">Malayan flying lemur</name>
    <name type="synonym">Cynocephalus variegatus</name>
    <dbReference type="NCBI Taxonomy" id="482537"/>
    <lineage>
        <taxon>Eukaryota</taxon>
        <taxon>Metazoa</taxon>
        <taxon>Chordata</taxon>
        <taxon>Craniata</taxon>
        <taxon>Vertebrata</taxon>
        <taxon>Euteleostomi</taxon>
        <taxon>Mammalia</taxon>
        <taxon>Eutheria</taxon>
        <taxon>Euarchontoglires</taxon>
        <taxon>Dermoptera</taxon>
        <taxon>Cynocephalidae</taxon>
        <taxon>Galeopterus</taxon>
    </lineage>
</organism>
<evidence type="ECO:0000313" key="3">
    <source>
        <dbReference type="RefSeq" id="XP_008566150.1"/>
    </source>
</evidence>
<evidence type="ECO:0000313" key="2">
    <source>
        <dbReference type="Proteomes" id="UP000694923"/>
    </source>
</evidence>
<reference evidence="3" key="1">
    <citation type="submission" date="2025-08" db="UniProtKB">
        <authorList>
            <consortium name="RefSeq"/>
        </authorList>
    </citation>
    <scope>IDENTIFICATION</scope>
</reference>
<feature type="compositionally biased region" description="Gly residues" evidence="1">
    <location>
        <begin position="55"/>
        <end position="66"/>
    </location>
</feature>
<protein>
    <submittedName>
        <fullName evidence="3">LOW QUALITY PROTEIN: uncharacterized protein LOC103586626</fullName>
    </submittedName>
</protein>
<sequence length="221" mass="23292">MHFEESTVPLSAAGRADRPVVTSSRPLPLLFLFSLPFSLLWKECPPNSLSSGLQKGQGGGPGSVGGREGRSAGWERSRRDVDLTERRISVPPRGPGAPPGRGLAALHRSLARWSLPHARSPRAQGVPSPEEDNRCFLPHPSPTVGSPYSHLGSSFSQTLSLFPSPSTSPSRGTEAGLWLELHHASSGGPMSSSSVLSADRSPPTPNPLEQAPRGDCQAASS</sequence>
<accession>A0ABM0QCQ9</accession>
<proteinExistence type="predicted"/>